<evidence type="ECO:0000313" key="1">
    <source>
        <dbReference type="EMBL" id="ARF11435.1"/>
    </source>
</evidence>
<name>A0A1V0SI90_9VIRU</name>
<proteinExistence type="predicted"/>
<organism evidence="1">
    <name type="scientific">Klosneuvirus KNV1</name>
    <dbReference type="NCBI Taxonomy" id="1977640"/>
    <lineage>
        <taxon>Viruses</taxon>
        <taxon>Varidnaviria</taxon>
        <taxon>Bamfordvirae</taxon>
        <taxon>Nucleocytoviricota</taxon>
        <taxon>Megaviricetes</taxon>
        <taxon>Imitervirales</taxon>
        <taxon>Mimiviridae</taxon>
        <taxon>Klosneuvirinae</taxon>
        <taxon>Klosneuvirus</taxon>
    </lineage>
</organism>
<protein>
    <submittedName>
        <fullName evidence="1">Uncharacterized protein</fullName>
    </submittedName>
</protein>
<gene>
    <name evidence="1" type="ORF">Klosneuvirus_1_292</name>
</gene>
<accession>A0A1V0SI90</accession>
<reference evidence="1" key="1">
    <citation type="journal article" date="2017" name="Science">
        <title>Giant viruses with an expanded complement of translation system components.</title>
        <authorList>
            <person name="Schulz F."/>
            <person name="Yutin N."/>
            <person name="Ivanova N.N."/>
            <person name="Ortega D.R."/>
            <person name="Lee T.K."/>
            <person name="Vierheilig J."/>
            <person name="Daims H."/>
            <person name="Horn M."/>
            <person name="Wagner M."/>
            <person name="Jensen G.J."/>
            <person name="Kyrpides N.C."/>
            <person name="Koonin E.V."/>
            <person name="Woyke T."/>
        </authorList>
    </citation>
    <scope>NUCLEOTIDE SEQUENCE</scope>
    <source>
        <strain evidence="1">KNV1</strain>
    </source>
</reference>
<sequence length="357" mass="42462">MKLLLLANCNNINTDNIEDCKNRNEIFTFLLKSYLIKMAINNNFEIEVMKCFPYLEYKKTKTILFPKVDHIIFIDEKGFYDKNLNFINYLHKFAKYTVSTICKNSKYLAGEDLMFNYIKCDIPDNKVVNVKPPCDKFLYDSRKEEDIIYILFNEPESPFDIIQPKITEKKQILSELKAIMEENPTTQFKFASINTKLIKFIDNDNNILEIKQFVSYTDYIYELSKANIYFMNDKCQDIYKLYELSMCDTLIVTNNKYISDTLKNELEIISFDKFIDWKIIFDKINNFSIRTKLIADYTWENLINIMLDNFRKHMSLYKNDIMDSQNILNKIHHASSNDKAKAEITTHIFLQPAYRNL</sequence>
<dbReference type="EMBL" id="KY684108">
    <property type="protein sequence ID" value="ARF11435.1"/>
    <property type="molecule type" value="Genomic_DNA"/>
</dbReference>